<dbReference type="InterPro" id="IPR013217">
    <property type="entry name" value="Methyltransf_12"/>
</dbReference>
<feature type="domain" description="Methyltransferase type 12" evidence="1">
    <location>
        <begin position="53"/>
        <end position="148"/>
    </location>
</feature>
<dbReference type="SUPFAM" id="SSF53335">
    <property type="entry name" value="S-adenosyl-L-methionine-dependent methyltransferases"/>
    <property type="match status" value="1"/>
</dbReference>
<dbReference type="AlphaFoldDB" id="A0A0S2K283"/>
<keyword evidence="2" id="KW-0489">Methyltransferase</keyword>
<name>A0A0S2K283_9GAMM</name>
<reference evidence="2 3" key="1">
    <citation type="submission" date="2015-11" db="EMBL/GenBank/DDBJ databases">
        <authorList>
            <person name="Zhang Y."/>
            <person name="Guo Z."/>
        </authorList>
    </citation>
    <scope>NUCLEOTIDE SEQUENCE [LARGE SCALE GENOMIC DNA]</scope>
    <source>
        <strain evidence="2 3">KCTC 12086</strain>
    </source>
</reference>
<organism evidence="2 3">
    <name type="scientific">Pseudoalteromonas phenolica</name>
    <dbReference type="NCBI Taxonomy" id="161398"/>
    <lineage>
        <taxon>Bacteria</taxon>
        <taxon>Pseudomonadati</taxon>
        <taxon>Pseudomonadota</taxon>
        <taxon>Gammaproteobacteria</taxon>
        <taxon>Alteromonadales</taxon>
        <taxon>Pseudoalteromonadaceae</taxon>
        <taxon>Pseudoalteromonas</taxon>
    </lineage>
</organism>
<dbReference type="Gene3D" id="3.40.50.150">
    <property type="entry name" value="Vaccinia Virus protein VP39"/>
    <property type="match status" value="1"/>
</dbReference>
<proteinExistence type="predicted"/>
<dbReference type="GO" id="GO:0008168">
    <property type="term" value="F:methyltransferase activity"/>
    <property type="evidence" value="ECO:0007669"/>
    <property type="project" value="UniProtKB-KW"/>
</dbReference>
<dbReference type="CDD" id="cd02440">
    <property type="entry name" value="AdoMet_MTases"/>
    <property type="match status" value="1"/>
</dbReference>
<keyword evidence="2" id="KW-0808">Transferase</keyword>
<dbReference type="Pfam" id="PF08242">
    <property type="entry name" value="Methyltransf_12"/>
    <property type="match status" value="1"/>
</dbReference>
<evidence type="ECO:0000313" key="2">
    <source>
        <dbReference type="EMBL" id="ALO42147.1"/>
    </source>
</evidence>
<dbReference type="OrthoDB" id="8385759at2"/>
<dbReference type="Proteomes" id="UP000061457">
    <property type="component" value="Chromosome I"/>
</dbReference>
<gene>
    <name evidence="2" type="ORF">PP2015_1645</name>
</gene>
<accession>A0A0S2K283</accession>
<sequence length="256" mass="28818">MDYLNINKATWDKRTDIHLESSFYDVQSFINGKCSLNPLEKELLGSVESLDLLHLQCHFGQDTLSLSRLGAKTTGVDLSAKAIDAAKRLSSELCLDANFICDDIIHFGEKSEKQFDVVYTSYGVLCWLPDLTQWAKTISNSLKAGGKFVLVEFHPFNDLLSGYDYFEKSSADIEKEGTYTENCDGKESTIVTWSHSVSNVFQALINAGLEIKQYIESPYSPYDCEQNLQYVDGKGFVKHHKGKLIPQIYAIQAIKK</sequence>
<keyword evidence="3" id="KW-1185">Reference proteome</keyword>
<dbReference type="GO" id="GO:0032259">
    <property type="term" value="P:methylation"/>
    <property type="evidence" value="ECO:0007669"/>
    <property type="project" value="UniProtKB-KW"/>
</dbReference>
<dbReference type="PANTHER" id="PTHR43861">
    <property type="entry name" value="TRANS-ACONITATE 2-METHYLTRANSFERASE-RELATED"/>
    <property type="match status" value="1"/>
</dbReference>
<protein>
    <submittedName>
        <fullName evidence="2">Methyltransferase type 12</fullName>
    </submittedName>
</protein>
<dbReference type="STRING" id="161398.PP2015_1645"/>
<dbReference type="InterPro" id="IPR029063">
    <property type="entry name" value="SAM-dependent_MTases_sf"/>
</dbReference>
<dbReference type="RefSeq" id="WP_058029825.1">
    <property type="nucleotide sequence ID" value="NZ_CP013187.1"/>
</dbReference>
<evidence type="ECO:0000313" key="3">
    <source>
        <dbReference type="Proteomes" id="UP000061457"/>
    </source>
</evidence>
<dbReference type="EMBL" id="CP013187">
    <property type="protein sequence ID" value="ALO42147.1"/>
    <property type="molecule type" value="Genomic_DNA"/>
</dbReference>
<dbReference type="KEGG" id="pphe:PP2015_1645"/>
<dbReference type="PATRIC" id="fig|161398.10.peg.1669"/>
<evidence type="ECO:0000259" key="1">
    <source>
        <dbReference type="Pfam" id="PF08242"/>
    </source>
</evidence>